<dbReference type="OMA" id="QYNIKRQ"/>
<sequence length="230" mass="26884">MSRIQKRSYSPTIDDLRQYNIKRQRLLDDLEALNLSASASPKPYEAVQPKSTPTIEYIPDIDEFLLMNQDDRDVLESSKHITDIQSTDPGLIVIPEGITRIKGLSQHDANVSVERILAKRGMNGAPLHSGTVTSEEILLDYEIRMNWSLVKYVPPSQVVYQHWERWWMNVHKLDEFMRQMNEEDDDDLMTDDNEYYYDNTTQQQAYNTDQQSPDMDMDELQSDIDMMEID</sequence>
<protein>
    <submittedName>
        <fullName evidence="1">Uncharacterized protein</fullName>
    </submittedName>
</protein>
<evidence type="ECO:0000313" key="1">
    <source>
        <dbReference type="EMBL" id="ONH67442.1"/>
    </source>
</evidence>
<name>A0A1V2L6A1_CYBFA</name>
<keyword evidence="2" id="KW-1185">Reference proteome</keyword>
<accession>A0A1V2L6A1</accession>
<comment type="caution">
    <text evidence="1">The sequence shown here is derived from an EMBL/GenBank/DDBJ whole genome shotgun (WGS) entry which is preliminary data.</text>
</comment>
<dbReference type="VEuPathDB" id="FungiDB:BON22_2448"/>
<organism evidence="1 2">
    <name type="scientific">Cyberlindnera fabianii</name>
    <name type="common">Yeast</name>
    <name type="synonym">Hansenula fabianii</name>
    <dbReference type="NCBI Taxonomy" id="36022"/>
    <lineage>
        <taxon>Eukaryota</taxon>
        <taxon>Fungi</taxon>
        <taxon>Dikarya</taxon>
        <taxon>Ascomycota</taxon>
        <taxon>Saccharomycotina</taxon>
        <taxon>Saccharomycetes</taxon>
        <taxon>Phaffomycetales</taxon>
        <taxon>Phaffomycetaceae</taxon>
        <taxon>Cyberlindnera</taxon>
    </lineage>
</organism>
<dbReference type="EMBL" id="MPUK01000004">
    <property type="protein sequence ID" value="ONH67442.1"/>
    <property type="molecule type" value="Genomic_DNA"/>
</dbReference>
<evidence type="ECO:0000313" key="2">
    <source>
        <dbReference type="Proteomes" id="UP000189513"/>
    </source>
</evidence>
<gene>
    <name evidence="1" type="ORF">BON22_2448</name>
</gene>
<dbReference type="AlphaFoldDB" id="A0A1V2L6A1"/>
<dbReference type="Proteomes" id="UP000189513">
    <property type="component" value="Unassembled WGS sequence"/>
</dbReference>
<reference evidence="2" key="1">
    <citation type="journal article" date="2017" name="Genome Announc.">
        <title>Genome sequences of Cyberlindnera fabianii 65, Pichia kudriavzevii 129, and Saccharomyces cerevisiae 131 isolated from fermented masau fruits in Zimbabwe.</title>
        <authorList>
            <person name="van Rijswijck I.M.H."/>
            <person name="Derks M.F.L."/>
            <person name="Abee T."/>
            <person name="de Ridder D."/>
            <person name="Smid E.J."/>
        </authorList>
    </citation>
    <scope>NUCLEOTIDE SEQUENCE [LARGE SCALE GENOMIC DNA]</scope>
    <source>
        <strain evidence="2">65</strain>
    </source>
</reference>
<proteinExistence type="predicted"/>